<dbReference type="Gene3D" id="3.30.565.10">
    <property type="entry name" value="Histidine kinase-like ATPase, C-terminal domain"/>
    <property type="match status" value="1"/>
</dbReference>
<dbReference type="Pfam" id="PF00512">
    <property type="entry name" value="HisKA"/>
    <property type="match status" value="1"/>
</dbReference>
<feature type="modified residue" description="4-aspartylphosphate" evidence="4">
    <location>
        <position position="688"/>
    </location>
</feature>
<feature type="domain" description="PAC" evidence="9">
    <location>
        <begin position="328"/>
        <end position="380"/>
    </location>
</feature>
<dbReference type="SMART" id="SM00086">
    <property type="entry name" value="PAC"/>
    <property type="match status" value="1"/>
</dbReference>
<dbReference type="InterPro" id="IPR001610">
    <property type="entry name" value="PAC"/>
</dbReference>
<keyword evidence="5" id="KW-0472">Membrane</keyword>
<evidence type="ECO:0000256" key="2">
    <source>
        <dbReference type="ARBA" id="ARBA00012438"/>
    </source>
</evidence>
<feature type="domain" description="Histidine kinase" evidence="6">
    <location>
        <begin position="393"/>
        <end position="613"/>
    </location>
</feature>
<dbReference type="PANTHER" id="PTHR43065">
    <property type="entry name" value="SENSOR HISTIDINE KINASE"/>
    <property type="match status" value="1"/>
</dbReference>
<gene>
    <name evidence="11" type="ORF">DK389_21685</name>
</gene>
<evidence type="ECO:0000259" key="9">
    <source>
        <dbReference type="PROSITE" id="PS50113"/>
    </source>
</evidence>
<keyword evidence="11" id="KW-0418">Kinase</keyword>
<evidence type="ECO:0000313" key="11">
    <source>
        <dbReference type="EMBL" id="AWN42638.1"/>
    </source>
</evidence>
<comment type="catalytic activity">
    <reaction evidence="1">
        <text>ATP + protein L-histidine = ADP + protein N-phospho-L-histidine.</text>
        <dbReference type="EC" id="2.7.13.3"/>
    </reaction>
</comment>
<dbReference type="SUPFAM" id="SSF47384">
    <property type="entry name" value="Homodimeric domain of signal transducing histidine kinase"/>
    <property type="match status" value="1"/>
</dbReference>
<keyword evidence="5" id="KW-1133">Transmembrane helix</keyword>
<evidence type="ECO:0000256" key="1">
    <source>
        <dbReference type="ARBA" id="ARBA00000085"/>
    </source>
</evidence>
<keyword evidence="12" id="KW-1185">Reference proteome</keyword>
<name>A0A2U8WAJ9_9HYPH</name>
<dbReference type="GO" id="GO:0000155">
    <property type="term" value="F:phosphorelay sensor kinase activity"/>
    <property type="evidence" value="ECO:0007669"/>
    <property type="project" value="InterPro"/>
</dbReference>
<dbReference type="SMART" id="SM00387">
    <property type="entry name" value="HATPase_c"/>
    <property type="match status" value="1"/>
</dbReference>
<dbReference type="GO" id="GO:0016020">
    <property type="term" value="C:membrane"/>
    <property type="evidence" value="ECO:0007669"/>
    <property type="project" value="UniProtKB-UniRule"/>
</dbReference>
<dbReference type="InterPro" id="IPR005330">
    <property type="entry name" value="MHYT_dom"/>
</dbReference>
<dbReference type="EC" id="2.7.13.3" evidence="2"/>
<dbReference type="InterPro" id="IPR036097">
    <property type="entry name" value="HisK_dim/P_sf"/>
</dbReference>
<dbReference type="PROSITE" id="PS50112">
    <property type="entry name" value="PAS"/>
    <property type="match status" value="1"/>
</dbReference>
<dbReference type="InterPro" id="IPR000700">
    <property type="entry name" value="PAS-assoc_C"/>
</dbReference>
<dbReference type="InterPro" id="IPR005467">
    <property type="entry name" value="His_kinase_dom"/>
</dbReference>
<dbReference type="EMBL" id="CP029550">
    <property type="protein sequence ID" value="AWN42638.1"/>
    <property type="molecule type" value="Genomic_DNA"/>
</dbReference>
<dbReference type="InterPro" id="IPR011006">
    <property type="entry name" value="CheY-like_superfamily"/>
</dbReference>
<dbReference type="InterPro" id="IPR035965">
    <property type="entry name" value="PAS-like_dom_sf"/>
</dbReference>
<feature type="transmembrane region" description="Helical" evidence="5">
    <location>
        <begin position="43"/>
        <end position="67"/>
    </location>
</feature>
<dbReference type="InterPro" id="IPR036890">
    <property type="entry name" value="HATPase_C_sf"/>
</dbReference>
<evidence type="ECO:0000259" key="7">
    <source>
        <dbReference type="PROSITE" id="PS50110"/>
    </source>
</evidence>
<dbReference type="OrthoDB" id="9796100at2"/>
<dbReference type="SMART" id="SM00388">
    <property type="entry name" value="HisKA"/>
    <property type="match status" value="1"/>
</dbReference>
<dbReference type="AlphaFoldDB" id="A0A2U8WAJ9"/>
<evidence type="ECO:0000256" key="5">
    <source>
        <dbReference type="PROSITE-ProRule" id="PRU00244"/>
    </source>
</evidence>
<feature type="transmembrane region" description="Helical" evidence="5">
    <location>
        <begin position="12"/>
        <end position="31"/>
    </location>
</feature>
<sequence length="766" mass="81994">MATDGSHDHFLVLLSVVIAAAASYTALDLASRVRAATGWVRHAWLGTAAVAMGGGIWSMHFVAMLAFSMPGMEVSYDPTLTVLSLLLAVGVTGAAFAVVSRSDASTIMLGWSGLFMGLGIAGMHYVGMAAMRMRADLRYESIWVAVAILIAIGASTTALWLAFRYARAGSRIVAALVMGVAVAGMHYAAMQGSAFHAHAGMAEAQTDANLDQIKLALAVATTTFVILFLASVAAMFDRRFAVLAEREAEALRQSEERYRTLYSRTPLPLHSLDSDGQIEQVSEAWLDLLGYTRKEVIGRPLINFMTEASARQRMQEDWPRLIREGTLKQAEYRFVTKAGEILEVVVSGRAEYDHDGAFTGALGGVVDVTARKRAEEALRQAQKMEAVGQLTGGVAHDFNNLLAVVIGNLDLLRKRVPDDPRLRRLLDNAAQGAQRGAALTQRMLAFARRQDLKPEAVDIASLVQGMADLLQRAAGPAVHIEEQFPSKLRAVQVDANQLELALINLAVNARDAMPNGGTITLAAREEHADPETMDALRPGDYVCLSVSDTGEGMDTATLARAREPFFTTKGVGKGTGLGLSMVHGLAEQSGGRLVLSSEKGKGTTAEIWLPLAEEGASTARPADATESEATASAYKSLRVLVVDDDALVLANTAEMLEDLGHTVVQAASGREALNALRHRRDVDLIITDHAMPEMTGVQLAAAIRADRPDLPIILASGYTDLPEGTGSGLPRLNKPFSQTALKRAVGEQAQAIEEQSQVIPFPARQG</sequence>
<dbReference type="Pfam" id="PF13426">
    <property type="entry name" value="PAS_9"/>
    <property type="match status" value="1"/>
</dbReference>
<dbReference type="NCBIfam" id="TIGR00229">
    <property type="entry name" value="sensory_box"/>
    <property type="match status" value="1"/>
</dbReference>
<dbReference type="InterPro" id="IPR004358">
    <property type="entry name" value="Sig_transdc_His_kin-like_C"/>
</dbReference>
<dbReference type="Gene3D" id="1.10.287.130">
    <property type="match status" value="1"/>
</dbReference>
<dbReference type="RefSeq" id="WP_109892717.1">
    <property type="nucleotide sequence ID" value="NZ_CP029550.1"/>
</dbReference>
<dbReference type="PRINTS" id="PR00344">
    <property type="entry name" value="BCTRLSENSOR"/>
</dbReference>
<evidence type="ECO:0000256" key="4">
    <source>
        <dbReference type="PROSITE-ProRule" id="PRU00169"/>
    </source>
</evidence>
<dbReference type="PANTHER" id="PTHR43065:SF49">
    <property type="entry name" value="HISTIDINE KINASE"/>
    <property type="match status" value="1"/>
</dbReference>
<dbReference type="SMART" id="SM00091">
    <property type="entry name" value="PAS"/>
    <property type="match status" value="1"/>
</dbReference>
<dbReference type="InterPro" id="IPR003661">
    <property type="entry name" value="HisK_dim/P_dom"/>
</dbReference>
<dbReference type="PROSITE" id="PS50110">
    <property type="entry name" value="RESPONSE_REGULATORY"/>
    <property type="match status" value="1"/>
</dbReference>
<dbReference type="Proteomes" id="UP000245926">
    <property type="component" value="Chromosome"/>
</dbReference>
<organism evidence="11 12">
    <name type="scientific">Methylobacterium durans</name>
    <dbReference type="NCBI Taxonomy" id="2202825"/>
    <lineage>
        <taxon>Bacteria</taxon>
        <taxon>Pseudomonadati</taxon>
        <taxon>Pseudomonadota</taxon>
        <taxon>Alphaproteobacteria</taxon>
        <taxon>Hyphomicrobiales</taxon>
        <taxon>Methylobacteriaceae</taxon>
        <taxon>Methylobacterium</taxon>
    </lineage>
</organism>
<reference evidence="12" key="1">
    <citation type="submission" date="2018-05" db="EMBL/GenBank/DDBJ databases">
        <title>Complete Genome Sequence of Methylobacterium sp. 17SD2-17.</title>
        <authorList>
            <person name="Srinivasan S."/>
        </authorList>
    </citation>
    <scope>NUCLEOTIDE SEQUENCE [LARGE SCALE GENOMIC DNA]</scope>
    <source>
        <strain evidence="12">17SD2-17</strain>
    </source>
</reference>
<dbReference type="InterPro" id="IPR001789">
    <property type="entry name" value="Sig_transdc_resp-reg_receiver"/>
</dbReference>
<protein>
    <recommendedName>
        <fullName evidence="2">histidine kinase</fullName>
        <ecNumber evidence="2">2.7.13.3</ecNumber>
    </recommendedName>
</protein>
<dbReference type="PROSITE" id="PS50113">
    <property type="entry name" value="PAC"/>
    <property type="match status" value="1"/>
</dbReference>
<evidence type="ECO:0000259" key="8">
    <source>
        <dbReference type="PROSITE" id="PS50112"/>
    </source>
</evidence>
<dbReference type="SUPFAM" id="SSF52172">
    <property type="entry name" value="CheY-like"/>
    <property type="match status" value="1"/>
</dbReference>
<dbReference type="SUPFAM" id="SSF55874">
    <property type="entry name" value="ATPase domain of HSP90 chaperone/DNA topoisomerase II/histidine kinase"/>
    <property type="match status" value="1"/>
</dbReference>
<dbReference type="InterPro" id="IPR003594">
    <property type="entry name" value="HATPase_dom"/>
</dbReference>
<feature type="transmembrane region" description="Helical" evidence="5">
    <location>
        <begin position="142"/>
        <end position="163"/>
    </location>
</feature>
<feature type="transmembrane region" description="Helical" evidence="5">
    <location>
        <begin position="215"/>
        <end position="236"/>
    </location>
</feature>
<evidence type="ECO:0000259" key="10">
    <source>
        <dbReference type="PROSITE" id="PS50924"/>
    </source>
</evidence>
<dbReference type="SUPFAM" id="SSF55785">
    <property type="entry name" value="PYP-like sensor domain (PAS domain)"/>
    <property type="match status" value="1"/>
</dbReference>
<evidence type="ECO:0000259" key="6">
    <source>
        <dbReference type="PROSITE" id="PS50109"/>
    </source>
</evidence>
<dbReference type="KEGG" id="mets:DK389_21685"/>
<evidence type="ECO:0000256" key="3">
    <source>
        <dbReference type="ARBA" id="ARBA00022553"/>
    </source>
</evidence>
<dbReference type="Pfam" id="PF03707">
    <property type="entry name" value="MHYT"/>
    <property type="match status" value="2"/>
</dbReference>
<accession>A0A2U8WAJ9</accession>
<keyword evidence="3 4" id="KW-0597">Phosphoprotein</keyword>
<dbReference type="Pfam" id="PF02518">
    <property type="entry name" value="HATPase_c"/>
    <property type="match status" value="1"/>
</dbReference>
<feature type="transmembrane region" description="Helical" evidence="5">
    <location>
        <begin position="111"/>
        <end position="130"/>
    </location>
</feature>
<keyword evidence="5" id="KW-0812">Transmembrane</keyword>
<feature type="transmembrane region" description="Helical" evidence="5">
    <location>
        <begin position="79"/>
        <end position="99"/>
    </location>
</feature>
<feature type="domain" description="Response regulatory" evidence="7">
    <location>
        <begin position="638"/>
        <end position="749"/>
    </location>
</feature>
<dbReference type="CDD" id="cd00130">
    <property type="entry name" value="PAS"/>
    <property type="match status" value="1"/>
</dbReference>
<dbReference type="Gene3D" id="3.40.50.2300">
    <property type="match status" value="1"/>
</dbReference>
<evidence type="ECO:0000313" key="12">
    <source>
        <dbReference type="Proteomes" id="UP000245926"/>
    </source>
</evidence>
<dbReference type="PROSITE" id="PS50109">
    <property type="entry name" value="HIS_KIN"/>
    <property type="match status" value="1"/>
</dbReference>
<feature type="domain" description="PAS" evidence="8">
    <location>
        <begin position="254"/>
        <end position="325"/>
    </location>
</feature>
<feature type="domain" description="MHYT" evidence="10">
    <location>
        <begin position="7"/>
        <end position="196"/>
    </location>
</feature>
<keyword evidence="11" id="KW-0808">Transferase</keyword>
<dbReference type="Pfam" id="PF00072">
    <property type="entry name" value="Response_reg"/>
    <property type="match status" value="1"/>
</dbReference>
<dbReference type="SMART" id="SM00448">
    <property type="entry name" value="REC"/>
    <property type="match status" value="1"/>
</dbReference>
<dbReference type="PROSITE" id="PS50924">
    <property type="entry name" value="MHYT"/>
    <property type="match status" value="1"/>
</dbReference>
<dbReference type="InterPro" id="IPR000014">
    <property type="entry name" value="PAS"/>
</dbReference>
<dbReference type="Gene3D" id="3.30.450.20">
    <property type="entry name" value="PAS domain"/>
    <property type="match status" value="1"/>
</dbReference>
<proteinExistence type="predicted"/>